<proteinExistence type="predicted"/>
<sequence>MHYQLHCGREAPGGRSRLHDYGPKQSRLIDSFSYTANSNSVSTTGFEYYAFNASLSTQGYDLQLSPTNIGTLGGYILLNRTATAWGDGTKSASTTLTITLQPHVEGP</sequence>
<organism evidence="1 2">
    <name type="scientific">Paraburkholderia hospita</name>
    <dbReference type="NCBI Taxonomy" id="169430"/>
    <lineage>
        <taxon>Bacteria</taxon>
        <taxon>Pseudomonadati</taxon>
        <taxon>Pseudomonadota</taxon>
        <taxon>Betaproteobacteria</taxon>
        <taxon>Burkholderiales</taxon>
        <taxon>Burkholderiaceae</taxon>
        <taxon>Paraburkholderia</taxon>
    </lineage>
</organism>
<evidence type="ECO:0000313" key="2">
    <source>
        <dbReference type="Proteomes" id="UP000236649"/>
    </source>
</evidence>
<dbReference type="Proteomes" id="UP000236649">
    <property type="component" value="Chromosome 5"/>
</dbReference>
<gene>
    <name evidence="1" type="ORF">C2L64_50945</name>
</gene>
<name>A0AAN1JM69_9BURK</name>
<dbReference type="AlphaFoldDB" id="A0AAN1JM69"/>
<reference evidence="1 2" key="1">
    <citation type="submission" date="2018-01" db="EMBL/GenBank/DDBJ databases">
        <title>Species boundaries and ecological features among Paraburkholderia terrae DSMZ17804T, P. hospita DSMZ17164T and P. caribensis DSMZ13236T.</title>
        <authorList>
            <person name="Pratama A.A."/>
        </authorList>
    </citation>
    <scope>NUCLEOTIDE SEQUENCE [LARGE SCALE GENOMIC DNA]</scope>
    <source>
        <strain evidence="1 2">DSM 17164</strain>
    </source>
</reference>
<evidence type="ECO:0000313" key="1">
    <source>
        <dbReference type="EMBL" id="AUT76505.1"/>
    </source>
</evidence>
<protein>
    <submittedName>
        <fullName evidence="1">Uncharacterized protein</fullName>
    </submittedName>
</protein>
<dbReference type="KEGG" id="phs:C2L64_50945"/>
<dbReference type="EMBL" id="CP026109">
    <property type="protein sequence ID" value="AUT76505.1"/>
    <property type="molecule type" value="Genomic_DNA"/>
</dbReference>
<accession>A0AAN1JM69</accession>